<keyword evidence="7 8" id="KW-0472">Membrane</keyword>
<dbReference type="CDD" id="cd12828">
    <property type="entry name" value="TmCorA-like_1"/>
    <property type="match status" value="1"/>
</dbReference>
<evidence type="ECO:0000256" key="1">
    <source>
        <dbReference type="ARBA" id="ARBA00004651"/>
    </source>
</evidence>
<dbReference type="SUPFAM" id="SSF143865">
    <property type="entry name" value="CorA soluble domain-like"/>
    <property type="match status" value="1"/>
</dbReference>
<dbReference type="GO" id="GO:0000287">
    <property type="term" value="F:magnesium ion binding"/>
    <property type="evidence" value="ECO:0007669"/>
    <property type="project" value="TreeGrafter"/>
</dbReference>
<comment type="caution">
    <text evidence="9">The sequence shown here is derived from an EMBL/GenBank/DDBJ whole genome shotgun (WGS) entry which is preliminary data.</text>
</comment>
<evidence type="ECO:0000256" key="2">
    <source>
        <dbReference type="ARBA" id="ARBA00009765"/>
    </source>
</evidence>
<dbReference type="SUPFAM" id="SSF144083">
    <property type="entry name" value="Magnesium transport protein CorA, transmembrane region"/>
    <property type="match status" value="1"/>
</dbReference>
<reference evidence="9" key="1">
    <citation type="journal article" date="2020" name="mSystems">
        <title>Genome- and Community-Level Interaction Insights into Carbon Utilization and Element Cycling Functions of Hydrothermarchaeota in Hydrothermal Sediment.</title>
        <authorList>
            <person name="Zhou Z."/>
            <person name="Liu Y."/>
            <person name="Xu W."/>
            <person name="Pan J."/>
            <person name="Luo Z.H."/>
            <person name="Li M."/>
        </authorList>
    </citation>
    <scope>NUCLEOTIDE SEQUENCE [LARGE SCALE GENOMIC DNA]</scope>
    <source>
        <strain evidence="9">SpSt-299</strain>
    </source>
</reference>
<evidence type="ECO:0000256" key="4">
    <source>
        <dbReference type="ARBA" id="ARBA00022475"/>
    </source>
</evidence>
<dbReference type="InterPro" id="IPR045863">
    <property type="entry name" value="CorA_TM1_TM2"/>
</dbReference>
<dbReference type="GO" id="GO:0015095">
    <property type="term" value="F:magnesium ion transmembrane transporter activity"/>
    <property type="evidence" value="ECO:0007669"/>
    <property type="project" value="UniProtKB-UniRule"/>
</dbReference>
<dbReference type="Gene3D" id="1.20.58.340">
    <property type="entry name" value="Magnesium transport protein CorA, transmembrane region"/>
    <property type="match status" value="2"/>
</dbReference>
<dbReference type="GO" id="GO:0015087">
    <property type="term" value="F:cobalt ion transmembrane transporter activity"/>
    <property type="evidence" value="ECO:0007669"/>
    <property type="project" value="UniProtKB-UniRule"/>
</dbReference>
<dbReference type="InterPro" id="IPR002523">
    <property type="entry name" value="MgTranspt_CorA/ZnTranspt_ZntB"/>
</dbReference>
<name>A0A7C2SFB7_9BACT</name>
<dbReference type="GO" id="GO:0050897">
    <property type="term" value="F:cobalt ion binding"/>
    <property type="evidence" value="ECO:0007669"/>
    <property type="project" value="TreeGrafter"/>
</dbReference>
<organism evidence="9">
    <name type="scientific">Thermoanaerobaculum aquaticum</name>
    <dbReference type="NCBI Taxonomy" id="1312852"/>
    <lineage>
        <taxon>Bacteria</taxon>
        <taxon>Pseudomonadati</taxon>
        <taxon>Acidobacteriota</taxon>
        <taxon>Thermoanaerobaculia</taxon>
        <taxon>Thermoanaerobaculales</taxon>
        <taxon>Thermoanaerobaculaceae</taxon>
        <taxon>Thermoanaerobaculum</taxon>
    </lineage>
</organism>
<keyword evidence="4 8" id="KW-1003">Cell membrane</keyword>
<accession>A0A7C2SFB7</accession>
<dbReference type="InterPro" id="IPR004488">
    <property type="entry name" value="Mg/Co-transport_prot_CorA"/>
</dbReference>
<feature type="transmembrane region" description="Helical" evidence="8">
    <location>
        <begin position="321"/>
        <end position="341"/>
    </location>
</feature>
<dbReference type="EMBL" id="DSMR01000115">
    <property type="protein sequence ID" value="HET46854.1"/>
    <property type="molecule type" value="Genomic_DNA"/>
</dbReference>
<protein>
    <recommendedName>
        <fullName evidence="8">Magnesium transport protein CorA</fullName>
    </recommendedName>
</protein>
<evidence type="ECO:0000256" key="8">
    <source>
        <dbReference type="RuleBase" id="RU362010"/>
    </source>
</evidence>
<evidence type="ECO:0000256" key="3">
    <source>
        <dbReference type="ARBA" id="ARBA00022448"/>
    </source>
</evidence>
<evidence type="ECO:0000256" key="5">
    <source>
        <dbReference type="ARBA" id="ARBA00022692"/>
    </source>
</evidence>
<sequence>MTPAMVRRLKRYHPPGTSPGTLPETGVRASCELFTYGSKGVSKTSAPSVAAALALPRERGWLRITGLDNRAVAELGKRLGVHPLVLEDILNPGQRPKAETHASYLFFVVDVPALTEVGLEEVQVSLLVFSDLVVSVEEKPNPFFATVEKRLALGSGRLFQFGSDYLAYALVDAAVDHFFPVLEKLGERLEGMEEVLLQQHDQILPQLHQLRRDLLRLRRSLWPLREAVGALLREESPLLSPEVRVFVRDVQDHVLYLLDILESYRETAASLLELYLSTVAQRTNEVMKVLTVIGTIFLPLTFIVGVYGMNFQHMPELAWPWAYPALWAIMVVLALGMLRAFRRRGWL</sequence>
<evidence type="ECO:0000256" key="6">
    <source>
        <dbReference type="ARBA" id="ARBA00022989"/>
    </source>
</evidence>
<comment type="similarity">
    <text evidence="2 8">Belongs to the CorA metal ion transporter (MIT) (TC 1.A.35) family.</text>
</comment>
<dbReference type="Pfam" id="PF01544">
    <property type="entry name" value="CorA"/>
    <property type="match status" value="1"/>
</dbReference>
<dbReference type="GO" id="GO:0005886">
    <property type="term" value="C:plasma membrane"/>
    <property type="evidence" value="ECO:0007669"/>
    <property type="project" value="UniProtKB-SubCell"/>
</dbReference>
<keyword evidence="8" id="KW-0406">Ion transport</keyword>
<dbReference type="PANTHER" id="PTHR46494">
    <property type="entry name" value="CORA FAMILY METAL ION TRANSPORTER (EUROFUNG)"/>
    <property type="match status" value="1"/>
</dbReference>
<feature type="transmembrane region" description="Helical" evidence="8">
    <location>
        <begin position="289"/>
        <end position="309"/>
    </location>
</feature>
<evidence type="ECO:0000313" key="9">
    <source>
        <dbReference type="EMBL" id="HET46854.1"/>
    </source>
</evidence>
<dbReference type="InterPro" id="IPR045861">
    <property type="entry name" value="CorA_cytoplasmic_dom"/>
</dbReference>
<dbReference type="AlphaFoldDB" id="A0A7C2SFB7"/>
<keyword evidence="8" id="KW-0460">Magnesium</keyword>
<dbReference type="NCBIfam" id="TIGR00383">
    <property type="entry name" value="corA"/>
    <property type="match status" value="1"/>
</dbReference>
<comment type="function">
    <text evidence="8">Mediates influx of magnesium ions.</text>
</comment>
<dbReference type="FunFam" id="1.20.58.340:FF:000012">
    <property type="entry name" value="Magnesium transport protein CorA"/>
    <property type="match status" value="1"/>
</dbReference>
<keyword evidence="5 8" id="KW-0812">Transmembrane</keyword>
<comment type="subcellular location">
    <subcellularLocation>
        <location evidence="1">Cell membrane</location>
        <topology evidence="1">Multi-pass membrane protein</topology>
    </subcellularLocation>
    <subcellularLocation>
        <location evidence="8">Membrane</location>
        <topology evidence="8">Multi-pass membrane protein</topology>
    </subcellularLocation>
</comment>
<keyword evidence="3 8" id="KW-0813">Transport</keyword>
<keyword evidence="6 8" id="KW-1133">Transmembrane helix</keyword>
<evidence type="ECO:0000256" key="7">
    <source>
        <dbReference type="ARBA" id="ARBA00023136"/>
    </source>
</evidence>
<dbReference type="Gene3D" id="3.30.460.20">
    <property type="entry name" value="CorA soluble domain-like"/>
    <property type="match status" value="1"/>
</dbReference>
<dbReference type="PANTHER" id="PTHR46494:SF1">
    <property type="entry name" value="CORA FAMILY METAL ION TRANSPORTER (EUROFUNG)"/>
    <property type="match status" value="1"/>
</dbReference>
<gene>
    <name evidence="8 9" type="primary">corA</name>
    <name evidence="9" type="ORF">ENQ31_01645</name>
</gene>
<proteinExistence type="inferred from homology"/>